<keyword evidence="1" id="KW-0805">Transcription regulation</keyword>
<dbReference type="GeneID" id="69117776"/>
<dbReference type="Pfam" id="PF15915">
    <property type="entry name" value="BAT"/>
    <property type="match status" value="1"/>
</dbReference>
<feature type="domain" description="Bacterioopsin transcriptional activator GAF and HTH associated" evidence="4">
    <location>
        <begin position="2"/>
        <end position="142"/>
    </location>
</feature>
<dbReference type="EMBL" id="JBHRWN010000002">
    <property type="protein sequence ID" value="MFC3476315.1"/>
    <property type="molecule type" value="Genomic_DNA"/>
</dbReference>
<dbReference type="PANTHER" id="PTHR34236">
    <property type="entry name" value="DIMETHYL SULFOXIDE REDUCTASE TRANSCRIPTIONAL ACTIVATOR"/>
    <property type="match status" value="1"/>
</dbReference>
<dbReference type="Pfam" id="PF04967">
    <property type="entry name" value="HTH_10"/>
    <property type="match status" value="1"/>
</dbReference>
<dbReference type="SUPFAM" id="SSF88659">
    <property type="entry name" value="Sigma3 and sigma4 domains of RNA polymerase sigma factors"/>
    <property type="match status" value="1"/>
</dbReference>
<feature type="domain" description="HTH bat-type" evidence="3">
    <location>
        <begin position="161"/>
        <end position="212"/>
    </location>
</feature>
<dbReference type="InterPro" id="IPR036388">
    <property type="entry name" value="WH-like_DNA-bd_sf"/>
</dbReference>
<comment type="caution">
    <text evidence="5">The sequence shown here is derived from an EMBL/GenBank/DDBJ whole genome shotgun (WGS) entry which is preliminary data.</text>
</comment>
<evidence type="ECO:0000313" key="6">
    <source>
        <dbReference type="Proteomes" id="UP001595660"/>
    </source>
</evidence>
<evidence type="ECO:0000259" key="3">
    <source>
        <dbReference type="Pfam" id="PF04967"/>
    </source>
</evidence>
<keyword evidence="6" id="KW-1185">Reference proteome</keyword>
<reference evidence="5 6" key="1">
    <citation type="journal article" date="2019" name="Int. J. Syst. Evol. Microbiol.">
        <title>The Global Catalogue of Microorganisms (GCM) 10K type strain sequencing project: providing services to taxonomists for standard genome sequencing and annotation.</title>
        <authorList>
            <consortium name="The Broad Institute Genomics Platform"/>
            <consortium name="The Broad Institute Genome Sequencing Center for Infectious Disease"/>
            <person name="Wu L."/>
            <person name="Ma J."/>
        </authorList>
    </citation>
    <scope>NUCLEOTIDE SEQUENCE [LARGE SCALE GENOMIC DNA]</scope>
    <source>
        <strain evidence="5 6">CGMCC 1.12562</strain>
    </source>
</reference>
<evidence type="ECO:0000259" key="4">
    <source>
        <dbReference type="Pfam" id="PF15915"/>
    </source>
</evidence>
<proteinExistence type="predicted"/>
<dbReference type="InterPro" id="IPR007050">
    <property type="entry name" value="HTH_bacterioopsin"/>
</dbReference>
<evidence type="ECO:0000313" key="5">
    <source>
        <dbReference type="EMBL" id="MFC3476315.1"/>
    </source>
</evidence>
<evidence type="ECO:0000256" key="1">
    <source>
        <dbReference type="ARBA" id="ARBA00023015"/>
    </source>
</evidence>
<evidence type="ECO:0000256" key="2">
    <source>
        <dbReference type="ARBA" id="ARBA00023163"/>
    </source>
</evidence>
<organism evidence="5 6">
    <name type="scientific">Halobacterium litoreum</name>
    <dbReference type="NCBI Taxonomy" id="2039234"/>
    <lineage>
        <taxon>Archaea</taxon>
        <taxon>Methanobacteriati</taxon>
        <taxon>Methanobacteriota</taxon>
        <taxon>Stenosarchaea group</taxon>
        <taxon>Halobacteria</taxon>
        <taxon>Halobacteriales</taxon>
        <taxon>Halobacteriaceae</taxon>
        <taxon>Halobacterium</taxon>
    </lineage>
</organism>
<protein>
    <submittedName>
        <fullName evidence="5">Bacterio-opsin activator domain-containing protein</fullName>
    </submittedName>
</protein>
<dbReference type="InterPro" id="IPR031803">
    <property type="entry name" value="BAT_GAF/HTH-assoc"/>
</dbReference>
<accession>A0ABD5NAR2</accession>
<dbReference type="Proteomes" id="UP001595660">
    <property type="component" value="Unassembled WGS sequence"/>
</dbReference>
<dbReference type="AlphaFoldDB" id="A0ABD5NAR2"/>
<dbReference type="PANTHER" id="PTHR34236:SF1">
    <property type="entry name" value="DIMETHYL SULFOXIDE REDUCTASE TRANSCRIPTIONAL ACTIVATOR"/>
    <property type="match status" value="1"/>
</dbReference>
<dbReference type="InterPro" id="IPR013324">
    <property type="entry name" value="RNA_pol_sigma_r3/r4-like"/>
</dbReference>
<name>A0ABD5NAR2_9EURY</name>
<gene>
    <name evidence="5" type="ORF">ACFOKC_01110</name>
</gene>
<dbReference type="RefSeq" id="WP_232572541.1">
    <property type="nucleotide sequence ID" value="NZ_CP089466.1"/>
</dbReference>
<keyword evidence="2" id="KW-0804">Transcription</keyword>
<dbReference type="Gene3D" id="1.10.10.10">
    <property type="entry name" value="Winged helix-like DNA-binding domain superfamily/Winged helix DNA-binding domain"/>
    <property type="match status" value="1"/>
</dbReference>
<sequence length="222" mass="24358">MTEVEFSLSDETYPFVGASAAENCVFELAEMTPRGPGRYAEFFNVRGGDPDRILALADDHATVTASLLREYDDGALFEFRVVGECPAVSLAELGALPREVYAADGDGRIVAEIPSQRDAANVVESFLRDMPSASLERKHDRDAVSPLFSATGFQQVARAELTDRQRDVLRAAFEAGYYEWPREATGEEVADELGITSATFSEHIHAAERKLCAVLFASQNDR</sequence>